<dbReference type="GO" id="GO:0000390">
    <property type="term" value="P:spliceosomal complex disassembly"/>
    <property type="evidence" value="ECO:0007669"/>
    <property type="project" value="InterPro"/>
</dbReference>
<dbReference type="PANTHER" id="PTHR12214:SF0">
    <property type="entry name" value="LD29489P"/>
    <property type="match status" value="1"/>
</dbReference>
<organism evidence="4 5">
    <name type="scientific">Pyrrhoderma noxium</name>
    <dbReference type="NCBI Taxonomy" id="2282107"/>
    <lineage>
        <taxon>Eukaryota</taxon>
        <taxon>Fungi</taxon>
        <taxon>Dikarya</taxon>
        <taxon>Basidiomycota</taxon>
        <taxon>Agaricomycotina</taxon>
        <taxon>Agaricomycetes</taxon>
        <taxon>Hymenochaetales</taxon>
        <taxon>Hymenochaetaceae</taxon>
        <taxon>Pyrrhoderma</taxon>
    </lineage>
</organism>
<feature type="region of interest" description="Disordered" evidence="3">
    <location>
        <begin position="264"/>
        <end position="307"/>
    </location>
</feature>
<proteinExistence type="predicted"/>
<dbReference type="PANTHER" id="PTHR12214">
    <property type="entry name" value="GC-RICH SEQUENCE DNA-BINDING FACTOR"/>
    <property type="match status" value="1"/>
</dbReference>
<keyword evidence="4" id="KW-0238">DNA-binding</keyword>
<feature type="region of interest" description="Disordered" evidence="3">
    <location>
        <begin position="125"/>
        <end position="144"/>
    </location>
</feature>
<keyword evidence="5" id="KW-1185">Reference proteome</keyword>
<feature type="compositionally biased region" description="Basic and acidic residues" evidence="3">
    <location>
        <begin position="277"/>
        <end position="293"/>
    </location>
</feature>
<feature type="compositionally biased region" description="Basic and acidic residues" evidence="3">
    <location>
        <begin position="204"/>
        <end position="221"/>
    </location>
</feature>
<feature type="compositionally biased region" description="Polar residues" evidence="3">
    <location>
        <begin position="163"/>
        <end position="177"/>
    </location>
</feature>
<dbReference type="EMBL" id="NBII01000007">
    <property type="protein sequence ID" value="PAV17241.1"/>
    <property type="molecule type" value="Genomic_DNA"/>
</dbReference>
<comment type="subcellular location">
    <subcellularLocation>
        <location evidence="1">Nucleus</location>
    </subcellularLocation>
</comment>
<feature type="compositionally biased region" description="Basic residues" evidence="3">
    <location>
        <begin position="9"/>
        <end position="18"/>
    </location>
</feature>
<evidence type="ECO:0000256" key="2">
    <source>
        <dbReference type="ARBA" id="ARBA00023242"/>
    </source>
</evidence>
<feature type="region of interest" description="Disordered" evidence="3">
    <location>
        <begin position="1"/>
        <end position="78"/>
    </location>
</feature>
<dbReference type="STRING" id="2282107.A0A286UCB2"/>
<keyword evidence="2" id="KW-0539">Nucleus</keyword>
<dbReference type="GO" id="GO:0003677">
    <property type="term" value="F:DNA binding"/>
    <property type="evidence" value="ECO:0007669"/>
    <property type="project" value="UniProtKB-KW"/>
</dbReference>
<gene>
    <name evidence="4" type="ORF">PNOK_0730500</name>
</gene>
<dbReference type="AlphaFoldDB" id="A0A286UCB2"/>
<dbReference type="Pfam" id="PF15458">
    <property type="entry name" value="NTR2"/>
    <property type="match status" value="1"/>
</dbReference>
<sequence>MADSPFSIIKKKTKSRSVRTRDTSPSTSADPPTREETEASPSVIAAKLKKQRAKPKAALSFGGDDEEENGEVFQVKKSKLSRRLKLGTTASSSGLALPDNLDTNALSSSTSVTYSAEYLQELKASTRSAPTTDRLPSASHEADLVLDESEIAGAVIVNEDANQDAQPNIPSESSITAAKQKRERLRQNKSQAGTEDDFISLSVTRREDLYQGPHPESRLMREDDDLGEGDDDFAEYTSAKERIALGKKARKKEAESRRSAIQELINDAEEQDEETLEWEKEQLRRGARRESEKSSTNNTKLEYRPAPIPPIIPLPTLDSAIHRLTESLTQLTTSRSANTSSMTTLADERLALESKEKNMRTMVEEAELKRSWFDSFKEWVETVATFLDEKYPIIERLEGEHISLLKEKKDMVSKRREQDDDDDLEMIFGSLQSANGEIEELDELGRVVPRQNSAVARKARREERNVRQTRHNRSQEEEGYSTDSSLPPSDEADYQTALDNLSSKVKDVLSDVRSNEFRDPRLGVARWFGNWRDKYSDTYTGAFGGLGMVSAWEFWVRLEMIGWDPIANPRTLDSFSWFSALYDYSRPLGSDPDAMEDDMEPELGPDGDLVSAMISTFIPRLCNILKNGAFDCYSAKHIRILVDLAEQVEASSSQEKFEMFLQAAYSKFRESIDGAISAVKPYLEAGRLAKFNPDSVPARRRLLTRRYKLLSNLVRWRKHTGEKFGAGEMMTRLIVECELPVARTGWEVGGEEIVQKCISIVPPEIRRSIAL</sequence>
<feature type="compositionally biased region" description="Acidic residues" evidence="3">
    <location>
        <begin position="266"/>
        <end position="276"/>
    </location>
</feature>
<dbReference type="Proteomes" id="UP000217199">
    <property type="component" value="Unassembled WGS sequence"/>
</dbReference>
<name>A0A286UCB2_9AGAM</name>
<evidence type="ECO:0000256" key="3">
    <source>
        <dbReference type="SAM" id="MobiDB-lite"/>
    </source>
</evidence>
<feature type="region of interest" description="Disordered" evidence="3">
    <location>
        <begin position="452"/>
        <end position="493"/>
    </location>
</feature>
<evidence type="ECO:0000313" key="4">
    <source>
        <dbReference type="EMBL" id="PAV17241.1"/>
    </source>
</evidence>
<dbReference type="InterPro" id="IPR012890">
    <property type="entry name" value="GCFC2-like"/>
</dbReference>
<feature type="region of interest" description="Disordered" evidence="3">
    <location>
        <begin position="160"/>
        <end position="232"/>
    </location>
</feature>
<accession>A0A286UCB2</accession>
<dbReference type="GO" id="GO:0071008">
    <property type="term" value="C:U2-type post-mRNA release spliceosomal complex"/>
    <property type="evidence" value="ECO:0007669"/>
    <property type="project" value="InterPro"/>
</dbReference>
<dbReference type="InterPro" id="IPR028211">
    <property type="entry name" value="Ntr2"/>
</dbReference>
<reference evidence="4 5" key="1">
    <citation type="journal article" date="2017" name="Mol. Ecol.">
        <title>Comparative and population genomic landscape of Phellinus noxius: A hypervariable fungus causing root rot in trees.</title>
        <authorList>
            <person name="Chung C.L."/>
            <person name="Lee T.J."/>
            <person name="Akiba M."/>
            <person name="Lee H.H."/>
            <person name="Kuo T.H."/>
            <person name="Liu D."/>
            <person name="Ke H.M."/>
            <person name="Yokoi T."/>
            <person name="Roa M.B."/>
            <person name="Lu M.J."/>
            <person name="Chang Y.Y."/>
            <person name="Ann P.J."/>
            <person name="Tsai J.N."/>
            <person name="Chen C.Y."/>
            <person name="Tzean S.S."/>
            <person name="Ota Y."/>
            <person name="Hattori T."/>
            <person name="Sahashi N."/>
            <person name="Liou R.F."/>
            <person name="Kikuchi T."/>
            <person name="Tsai I.J."/>
        </authorList>
    </citation>
    <scope>NUCLEOTIDE SEQUENCE [LARGE SCALE GENOMIC DNA]</scope>
    <source>
        <strain evidence="4 5">FFPRI411160</strain>
    </source>
</reference>
<protein>
    <submittedName>
        <fullName evidence="4">Gc-rich sequence dna-binding factor</fullName>
    </submittedName>
</protein>
<dbReference type="InParanoid" id="A0A286UCB2"/>
<evidence type="ECO:0000313" key="5">
    <source>
        <dbReference type="Proteomes" id="UP000217199"/>
    </source>
</evidence>
<feature type="compositionally biased region" description="Acidic residues" evidence="3">
    <location>
        <begin position="222"/>
        <end position="232"/>
    </location>
</feature>
<dbReference type="OrthoDB" id="429427at2759"/>
<evidence type="ECO:0000256" key="1">
    <source>
        <dbReference type="ARBA" id="ARBA00004123"/>
    </source>
</evidence>
<comment type="caution">
    <text evidence="4">The sequence shown here is derived from an EMBL/GenBank/DDBJ whole genome shotgun (WGS) entry which is preliminary data.</text>
</comment>